<evidence type="ECO:0000313" key="2">
    <source>
        <dbReference type="EMBL" id="KEF37457.1"/>
    </source>
</evidence>
<accession>A0A072NJK1</accession>
<proteinExistence type="predicted"/>
<keyword evidence="1" id="KW-0472">Membrane</keyword>
<dbReference type="EMBL" id="JJRY01000014">
    <property type="protein sequence ID" value="KEF37457.1"/>
    <property type="molecule type" value="Genomic_DNA"/>
</dbReference>
<reference evidence="2 3" key="1">
    <citation type="submission" date="2014-04" db="EMBL/GenBank/DDBJ databases">
        <title>Draft genome sequence of Bacillus azotoformans MEV2011, a (co-) denitrifying strain unable to grow in the presence of oxygen.</title>
        <authorList>
            <person name="Nielsen M."/>
            <person name="Schreiber L."/>
            <person name="Finster K."/>
            <person name="Schramm A."/>
        </authorList>
    </citation>
    <scope>NUCLEOTIDE SEQUENCE [LARGE SCALE GENOMIC DNA]</scope>
    <source>
        <strain evidence="2 3">MEV2011</strain>
    </source>
</reference>
<evidence type="ECO:0000256" key="1">
    <source>
        <dbReference type="SAM" id="Phobius"/>
    </source>
</evidence>
<dbReference type="PATRIC" id="fig|1348973.3.peg.3143"/>
<comment type="caution">
    <text evidence="2">The sequence shown here is derived from an EMBL/GenBank/DDBJ whole genome shotgun (WGS) entry which is preliminary data.</text>
</comment>
<dbReference type="RefSeq" id="WP_202594803.1">
    <property type="nucleotide sequence ID" value="NZ_JJRY01000014.1"/>
</dbReference>
<feature type="transmembrane region" description="Helical" evidence="1">
    <location>
        <begin position="21"/>
        <end position="39"/>
    </location>
</feature>
<dbReference type="Proteomes" id="UP000027936">
    <property type="component" value="Unassembled WGS sequence"/>
</dbReference>
<dbReference type="AlphaFoldDB" id="A0A072NJK1"/>
<sequence length="47" mass="5522">MKKNDELYKDQQRISTIQRGITIITAVLLLTGQRVVQFVEIRKSLYL</sequence>
<protein>
    <submittedName>
        <fullName evidence="2">Uncharacterized protein</fullName>
    </submittedName>
</protein>
<gene>
    <name evidence="2" type="ORF">M670_03264</name>
</gene>
<evidence type="ECO:0000313" key="3">
    <source>
        <dbReference type="Proteomes" id="UP000027936"/>
    </source>
</evidence>
<name>A0A072NJK1_SCHAZ</name>
<organism evidence="2 3">
    <name type="scientific">Schinkia azotoformans MEV2011</name>
    <dbReference type="NCBI Taxonomy" id="1348973"/>
    <lineage>
        <taxon>Bacteria</taxon>
        <taxon>Bacillati</taxon>
        <taxon>Bacillota</taxon>
        <taxon>Bacilli</taxon>
        <taxon>Bacillales</taxon>
        <taxon>Bacillaceae</taxon>
        <taxon>Calidifontibacillus/Schinkia group</taxon>
        <taxon>Schinkia</taxon>
    </lineage>
</organism>
<keyword evidence="1" id="KW-1133">Transmembrane helix</keyword>
<keyword evidence="1" id="KW-0812">Transmembrane</keyword>